<evidence type="ECO:0000256" key="1">
    <source>
        <dbReference type="ARBA" id="ARBA00023239"/>
    </source>
</evidence>
<dbReference type="GO" id="GO:0030246">
    <property type="term" value="F:carbohydrate binding"/>
    <property type="evidence" value="ECO:0007669"/>
    <property type="project" value="InterPro"/>
</dbReference>
<dbReference type="InterPro" id="IPR003159">
    <property type="entry name" value="Lyase_8_central_dom"/>
</dbReference>
<evidence type="ECO:0000313" key="5">
    <source>
        <dbReference type="Proteomes" id="UP001292368"/>
    </source>
</evidence>
<name>A0AAW9ITC7_CLOPF</name>
<dbReference type="InterPro" id="IPR004103">
    <property type="entry name" value="Lyase_8_C"/>
</dbReference>
<dbReference type="InterPro" id="IPR011071">
    <property type="entry name" value="Lyase_8-like_C"/>
</dbReference>
<dbReference type="InterPro" id="IPR038970">
    <property type="entry name" value="Lyase_8"/>
</dbReference>
<dbReference type="Proteomes" id="UP001292368">
    <property type="component" value="Unassembled WGS sequence"/>
</dbReference>
<feature type="non-terminal residue" evidence="4">
    <location>
        <position position="211"/>
    </location>
</feature>
<dbReference type="GO" id="GO:0005576">
    <property type="term" value="C:extracellular region"/>
    <property type="evidence" value="ECO:0007669"/>
    <property type="project" value="InterPro"/>
</dbReference>
<dbReference type="GO" id="GO:0016829">
    <property type="term" value="F:lyase activity"/>
    <property type="evidence" value="ECO:0007669"/>
    <property type="project" value="UniProtKB-KW"/>
</dbReference>
<comment type="caution">
    <text evidence="4">The sequence shown here is derived from an EMBL/GenBank/DDBJ whole genome shotgun (WGS) entry which is preliminary data.</text>
</comment>
<keyword evidence="1" id="KW-0456">Lyase</keyword>
<organism evidence="4 5">
    <name type="scientific">Clostridium perfringens</name>
    <dbReference type="NCBI Taxonomy" id="1502"/>
    <lineage>
        <taxon>Bacteria</taxon>
        <taxon>Bacillati</taxon>
        <taxon>Bacillota</taxon>
        <taxon>Clostridia</taxon>
        <taxon>Eubacteriales</taxon>
        <taxon>Clostridiaceae</taxon>
        <taxon>Clostridium</taxon>
    </lineage>
</organism>
<reference evidence="4" key="1">
    <citation type="submission" date="2019-11" db="EMBL/GenBank/DDBJ databases">
        <title>Characterization of Clostridium perfringens isolates from swine manure treated agricultural soils.</title>
        <authorList>
            <person name="Wushke S.T."/>
        </authorList>
    </citation>
    <scope>NUCLEOTIDE SEQUENCE</scope>
    <source>
        <strain evidence="4">V2</strain>
    </source>
</reference>
<protein>
    <submittedName>
        <fullName evidence="4">Silent information regulator protein Sir2</fullName>
    </submittedName>
</protein>
<dbReference type="AlphaFoldDB" id="A0AAW9ITC7"/>
<dbReference type="GO" id="GO:0005975">
    <property type="term" value="P:carbohydrate metabolic process"/>
    <property type="evidence" value="ECO:0007669"/>
    <property type="project" value="InterPro"/>
</dbReference>
<evidence type="ECO:0000313" key="4">
    <source>
        <dbReference type="EMBL" id="MDZ5010119.1"/>
    </source>
</evidence>
<dbReference type="Pfam" id="PF02278">
    <property type="entry name" value="Lyase_8"/>
    <property type="match status" value="1"/>
</dbReference>
<dbReference type="Gene3D" id="2.60.220.10">
    <property type="entry name" value="Polysaccharide lyase family 8-like, C-terminal"/>
    <property type="match status" value="1"/>
</dbReference>
<evidence type="ECO:0000259" key="2">
    <source>
        <dbReference type="Pfam" id="PF02278"/>
    </source>
</evidence>
<dbReference type="Gene3D" id="2.70.98.10">
    <property type="match status" value="1"/>
</dbReference>
<proteinExistence type="predicted"/>
<dbReference type="PANTHER" id="PTHR38481">
    <property type="entry name" value="HYALURONATE LYASE"/>
    <property type="match status" value="1"/>
</dbReference>
<dbReference type="Pfam" id="PF02884">
    <property type="entry name" value="Lyase_8_C"/>
    <property type="match status" value="1"/>
</dbReference>
<gene>
    <name evidence="4" type="ORF">GNF77_14580</name>
</gene>
<sequence length="211" mass="23188">MSANWAYISGNVSGADVGYYFPNKTNLKVRNVENTGTWQAIGSSGPVDSNDQPLNITNNYLEMWVDHGVNPTDASYEYVMLPNQTKQQVEEYAKNPSITVLSNTSSVQAVKENKLNMIGANFFTDTVQNIDLITANKKSSIMTKESANYLEISISDPTMKNNGTIEVELNKQIESVVSADSEVTVTQLGPTIKLSVNVNNSNGDTFKVKFK</sequence>
<evidence type="ECO:0000259" key="3">
    <source>
        <dbReference type="Pfam" id="PF02884"/>
    </source>
</evidence>
<dbReference type="SUPFAM" id="SSF74650">
    <property type="entry name" value="Galactose mutarotase-like"/>
    <property type="match status" value="1"/>
</dbReference>
<feature type="domain" description="Polysaccharide lyase family 8 central" evidence="2">
    <location>
        <begin position="5"/>
        <end position="84"/>
    </location>
</feature>
<dbReference type="SUPFAM" id="SSF49863">
    <property type="entry name" value="Hyaluronate lyase-like, C-terminal domain"/>
    <property type="match status" value="1"/>
</dbReference>
<accession>A0AAW9ITC7</accession>
<dbReference type="EMBL" id="WNVM01000055">
    <property type="protein sequence ID" value="MDZ5010119.1"/>
    <property type="molecule type" value="Genomic_DNA"/>
</dbReference>
<dbReference type="PANTHER" id="PTHR38481:SF1">
    <property type="entry name" value="HYALURONATE LYASE"/>
    <property type="match status" value="1"/>
</dbReference>
<dbReference type="InterPro" id="IPR011013">
    <property type="entry name" value="Gal_mutarotase_sf_dom"/>
</dbReference>
<feature type="domain" description="Polysaccharide lyase family 8 C-terminal" evidence="3">
    <location>
        <begin position="99"/>
        <end position="162"/>
    </location>
</feature>
<dbReference type="InterPro" id="IPR014718">
    <property type="entry name" value="GH-type_carb-bd"/>
</dbReference>